<organism evidence="1 2">
    <name type="scientific">Electrophorus voltai</name>
    <dbReference type="NCBI Taxonomy" id="2609070"/>
    <lineage>
        <taxon>Eukaryota</taxon>
        <taxon>Metazoa</taxon>
        <taxon>Chordata</taxon>
        <taxon>Craniata</taxon>
        <taxon>Vertebrata</taxon>
        <taxon>Euteleostomi</taxon>
        <taxon>Actinopterygii</taxon>
        <taxon>Neopterygii</taxon>
        <taxon>Teleostei</taxon>
        <taxon>Ostariophysi</taxon>
        <taxon>Gymnotiformes</taxon>
        <taxon>Gymnotoidei</taxon>
        <taxon>Gymnotidae</taxon>
        <taxon>Electrophorus</taxon>
    </lineage>
</organism>
<gene>
    <name evidence="1" type="ORF">P4O66_006873</name>
</gene>
<sequence>MDRMADSGKSRGGGVCVMLGISNSANLKRAVPNLYQHVTFSTRGNRTLDHCYTTYKDSYKALAHPPFGKSDMPPSSS</sequence>
<dbReference type="Proteomes" id="UP001239994">
    <property type="component" value="Unassembled WGS sequence"/>
</dbReference>
<reference evidence="1" key="1">
    <citation type="submission" date="2023-03" db="EMBL/GenBank/DDBJ databases">
        <title>Electrophorus voltai genome.</title>
        <authorList>
            <person name="Bian C."/>
        </authorList>
    </citation>
    <scope>NUCLEOTIDE SEQUENCE</scope>
    <source>
        <strain evidence="1">CB-2022</strain>
        <tissue evidence="1">Muscle</tissue>
    </source>
</reference>
<accession>A0AAD8ZGA8</accession>
<name>A0AAD8ZGA8_9TELE</name>
<dbReference type="EMBL" id="JAROKS010000012">
    <property type="protein sequence ID" value="KAK1798576.1"/>
    <property type="molecule type" value="Genomic_DNA"/>
</dbReference>
<proteinExistence type="predicted"/>
<evidence type="ECO:0000313" key="2">
    <source>
        <dbReference type="Proteomes" id="UP001239994"/>
    </source>
</evidence>
<protein>
    <submittedName>
        <fullName evidence="1">Uncharacterized protein</fullName>
    </submittedName>
</protein>
<dbReference type="AlphaFoldDB" id="A0AAD8ZGA8"/>
<evidence type="ECO:0000313" key="1">
    <source>
        <dbReference type="EMBL" id="KAK1798576.1"/>
    </source>
</evidence>
<comment type="caution">
    <text evidence="1">The sequence shown here is derived from an EMBL/GenBank/DDBJ whole genome shotgun (WGS) entry which is preliminary data.</text>
</comment>
<keyword evidence="2" id="KW-1185">Reference proteome</keyword>